<accession>A0A845B170</accession>
<dbReference type="PROSITE" id="PS51257">
    <property type="entry name" value="PROKAR_LIPOPROTEIN"/>
    <property type="match status" value="1"/>
</dbReference>
<organism evidence="1 2">
    <name type="scientific">Allopontixanthobacter sediminis</name>
    <dbReference type="NCBI Taxonomy" id="1689985"/>
    <lineage>
        <taxon>Bacteria</taxon>
        <taxon>Pseudomonadati</taxon>
        <taxon>Pseudomonadota</taxon>
        <taxon>Alphaproteobacteria</taxon>
        <taxon>Sphingomonadales</taxon>
        <taxon>Erythrobacteraceae</taxon>
        <taxon>Allopontixanthobacter</taxon>
    </lineage>
</organism>
<evidence type="ECO:0000313" key="1">
    <source>
        <dbReference type="EMBL" id="MXP43167.1"/>
    </source>
</evidence>
<sequence length="197" mass="20734">MRYLGLAALSTLAACSAEQQNEVVVETRSEEGQTAPPSAVGPSVAAELPAPARGGGCKAGEETIFSCKTASAKRIAVCADPGGTVEYRYGASEPELAVAGGRFASVPYSGGGEAQIAFENAGTRYVVFSRIVRTNFGAGEPNNPAISDGVMVLRPKEVPLVVECDDAEPVPVQYDIAERYMKQENELFTDETQRADP</sequence>
<keyword evidence="2" id="KW-1185">Reference proteome</keyword>
<gene>
    <name evidence="1" type="ORF">GRI65_01705</name>
</gene>
<protein>
    <recommendedName>
        <fullName evidence="3">Lipoprotein</fullName>
    </recommendedName>
</protein>
<proteinExistence type="predicted"/>
<name>A0A845B170_9SPHN</name>
<dbReference type="Proteomes" id="UP000431922">
    <property type="component" value="Unassembled WGS sequence"/>
</dbReference>
<dbReference type="RefSeq" id="WP_160754804.1">
    <property type="nucleotide sequence ID" value="NZ_WTYL01000001.1"/>
</dbReference>
<comment type="caution">
    <text evidence="1">The sequence shown here is derived from an EMBL/GenBank/DDBJ whole genome shotgun (WGS) entry which is preliminary data.</text>
</comment>
<evidence type="ECO:0008006" key="3">
    <source>
        <dbReference type="Google" id="ProtNLM"/>
    </source>
</evidence>
<dbReference type="EMBL" id="WTYL01000001">
    <property type="protein sequence ID" value="MXP43167.1"/>
    <property type="molecule type" value="Genomic_DNA"/>
</dbReference>
<dbReference type="OrthoDB" id="8160532at2"/>
<dbReference type="AlphaFoldDB" id="A0A845B170"/>
<reference evidence="1 2" key="1">
    <citation type="submission" date="2019-12" db="EMBL/GenBank/DDBJ databases">
        <title>Genomic-based taxomic classification of the family Erythrobacteraceae.</title>
        <authorList>
            <person name="Xu L."/>
        </authorList>
    </citation>
    <scope>NUCLEOTIDE SEQUENCE [LARGE SCALE GENOMIC DNA]</scope>
    <source>
        <strain evidence="1 2">KCTC 42453</strain>
    </source>
</reference>
<evidence type="ECO:0000313" key="2">
    <source>
        <dbReference type="Proteomes" id="UP000431922"/>
    </source>
</evidence>